<sequence length="350" mass="40427">MQKGSRLSRFLVLFFASVLTFSLLFTPFISVSSYESLNAVMAIVGPRSISSLDYEEGVERYKNLSRFFPNYRKKGSLHSQVVDFLIDRAVVDNAADEESIQVNEKRIEAEIQKRMEAQGISDLEQFKKSVQNQFNLPYDVWLEDLPYQIKKGQLLQIKVSPPLPSEQEVQSWYNKNKAKVGSEFRFREIVFSPSNSSIDEETRVFNELTEIRNKSLKDPSFFKLVASGPRNESRYRLNGGLVNWVPTFELYKSQPTTASVLTQVGGAGKISEVFRDDRKRYCLVYIEGMRPTPLDAVRKGIQGFLFREKEQTSFEEWVSNTRKNSSISIFDPIYIKEYNISNPEEKYNID</sequence>
<dbReference type="InterPro" id="IPR026427">
    <property type="entry name" value="Put_pepPro_cis-trans_isomerase"/>
</dbReference>
<dbReference type="AlphaFoldDB" id="A0A2N0AHB1"/>
<evidence type="ECO:0000259" key="2">
    <source>
        <dbReference type="Pfam" id="PF13145"/>
    </source>
</evidence>
<feature type="domain" description="PpiC" evidence="2">
    <location>
        <begin position="164"/>
        <end position="298"/>
    </location>
</feature>
<dbReference type="InterPro" id="IPR046357">
    <property type="entry name" value="PPIase_dom_sf"/>
</dbReference>
<dbReference type="PANTHER" id="PTHR47637">
    <property type="entry name" value="CHAPERONE SURA"/>
    <property type="match status" value="1"/>
</dbReference>
<dbReference type="Gene3D" id="3.10.50.40">
    <property type="match status" value="1"/>
</dbReference>
<dbReference type="InterPro" id="IPR050280">
    <property type="entry name" value="OMP_Chaperone_SurA"/>
</dbReference>
<dbReference type="Pfam" id="PF13145">
    <property type="entry name" value="Rotamase_2"/>
    <property type="match status" value="1"/>
</dbReference>
<dbReference type="Gene3D" id="1.10.4030.10">
    <property type="entry name" value="Porin chaperone SurA, peptide-binding domain"/>
    <property type="match status" value="1"/>
</dbReference>
<dbReference type="GO" id="GO:0003755">
    <property type="term" value="F:peptidyl-prolyl cis-trans isomerase activity"/>
    <property type="evidence" value="ECO:0007669"/>
    <property type="project" value="InterPro"/>
</dbReference>
<dbReference type="RefSeq" id="WP_100743520.1">
    <property type="nucleotide sequence ID" value="NZ_NPDW01000002.1"/>
</dbReference>
<dbReference type="EMBL" id="NPDX01000005">
    <property type="protein sequence ID" value="PJZ83698.1"/>
    <property type="molecule type" value="Genomic_DNA"/>
</dbReference>
<dbReference type="Proteomes" id="UP000232145">
    <property type="component" value="Unassembled WGS sequence"/>
</dbReference>
<keyword evidence="1" id="KW-0732">Signal</keyword>
<dbReference type="Pfam" id="PF13624">
    <property type="entry name" value="SurA_N_3"/>
    <property type="match status" value="1"/>
</dbReference>
<dbReference type="InterPro" id="IPR027304">
    <property type="entry name" value="Trigger_fact/SurA_dom_sf"/>
</dbReference>
<evidence type="ECO:0000256" key="1">
    <source>
        <dbReference type="ARBA" id="ARBA00022729"/>
    </source>
</evidence>
<proteinExistence type="predicted"/>
<dbReference type="PANTHER" id="PTHR47637:SF1">
    <property type="entry name" value="CHAPERONE SURA"/>
    <property type="match status" value="1"/>
</dbReference>
<comment type="caution">
    <text evidence="3">The sequence shown here is derived from an EMBL/GenBank/DDBJ whole genome shotgun (WGS) entry which is preliminary data.</text>
</comment>
<dbReference type="InterPro" id="IPR000297">
    <property type="entry name" value="PPIase_PpiC"/>
</dbReference>
<dbReference type="OrthoDB" id="338341at2"/>
<evidence type="ECO:0000313" key="4">
    <source>
        <dbReference type="Proteomes" id="UP000232145"/>
    </source>
</evidence>
<reference evidence="3 4" key="1">
    <citation type="submission" date="2017-07" db="EMBL/GenBank/DDBJ databases">
        <title>Leptospira spp. isolated from tropical soils.</title>
        <authorList>
            <person name="Thibeaux R."/>
            <person name="Iraola G."/>
            <person name="Ferres I."/>
            <person name="Bierque E."/>
            <person name="Girault D."/>
            <person name="Soupe-Gilbert M.-E."/>
            <person name="Picardeau M."/>
            <person name="Goarant C."/>
        </authorList>
    </citation>
    <scope>NUCLEOTIDE SEQUENCE [LARGE SCALE GENOMIC DNA]</scope>
    <source>
        <strain evidence="3 4">FH2-B-A1</strain>
    </source>
</reference>
<keyword evidence="4" id="KW-1185">Reference proteome</keyword>
<gene>
    <name evidence="3" type="ORF">CH364_16030</name>
</gene>
<protein>
    <submittedName>
        <fullName evidence="3">Putative peptidyl-prolyl cis-trans isomerase</fullName>
    </submittedName>
</protein>
<name>A0A2N0AHB1_9LEPT</name>
<evidence type="ECO:0000313" key="3">
    <source>
        <dbReference type="EMBL" id="PJZ83698.1"/>
    </source>
</evidence>
<accession>A0A2N0AHB1</accession>
<keyword evidence="3" id="KW-0413">Isomerase</keyword>
<dbReference type="NCBIfam" id="TIGR04142">
    <property type="entry name" value="PCisTranLspir"/>
    <property type="match status" value="1"/>
</dbReference>
<dbReference type="SUPFAM" id="SSF109998">
    <property type="entry name" value="Triger factor/SurA peptide-binding domain-like"/>
    <property type="match status" value="1"/>
</dbReference>
<organism evidence="3 4">
    <name type="scientific">Leptospira harrisiae</name>
    <dbReference type="NCBI Taxonomy" id="2023189"/>
    <lineage>
        <taxon>Bacteria</taxon>
        <taxon>Pseudomonadati</taxon>
        <taxon>Spirochaetota</taxon>
        <taxon>Spirochaetia</taxon>
        <taxon>Leptospirales</taxon>
        <taxon>Leptospiraceae</taxon>
        <taxon>Leptospira</taxon>
    </lineage>
</organism>